<dbReference type="EMBL" id="FOMQ01000012">
    <property type="protein sequence ID" value="SFE04949.1"/>
    <property type="molecule type" value="Genomic_DNA"/>
</dbReference>
<evidence type="ECO:0000259" key="6">
    <source>
        <dbReference type="Pfam" id="PF06803"/>
    </source>
</evidence>
<evidence type="ECO:0000313" key="8">
    <source>
        <dbReference type="Proteomes" id="UP000199517"/>
    </source>
</evidence>
<protein>
    <recommendedName>
        <fullName evidence="6">DUF1232 domain-containing protein</fullName>
    </recommendedName>
</protein>
<feature type="domain" description="DUF1232" evidence="6">
    <location>
        <begin position="35"/>
        <end position="70"/>
    </location>
</feature>
<evidence type="ECO:0000256" key="3">
    <source>
        <dbReference type="ARBA" id="ARBA00022989"/>
    </source>
</evidence>
<feature type="transmembrane region" description="Helical" evidence="5">
    <location>
        <begin position="32"/>
        <end position="52"/>
    </location>
</feature>
<evidence type="ECO:0000256" key="4">
    <source>
        <dbReference type="ARBA" id="ARBA00023136"/>
    </source>
</evidence>
<evidence type="ECO:0000256" key="2">
    <source>
        <dbReference type="ARBA" id="ARBA00022692"/>
    </source>
</evidence>
<evidence type="ECO:0000256" key="1">
    <source>
        <dbReference type="ARBA" id="ARBA00004127"/>
    </source>
</evidence>
<dbReference type="Pfam" id="PF06803">
    <property type="entry name" value="DUF1232"/>
    <property type="match status" value="1"/>
</dbReference>
<evidence type="ECO:0000313" key="7">
    <source>
        <dbReference type="EMBL" id="SFE04949.1"/>
    </source>
</evidence>
<reference evidence="8" key="1">
    <citation type="submission" date="2016-10" db="EMBL/GenBank/DDBJ databases">
        <authorList>
            <person name="Varghese N."/>
            <person name="Submissions S."/>
        </authorList>
    </citation>
    <scope>NUCLEOTIDE SEQUENCE [LARGE SCALE GENOMIC DNA]</scope>
    <source>
        <strain evidence="8">DSM 7481</strain>
    </source>
</reference>
<feature type="transmembrane region" description="Helical" evidence="5">
    <location>
        <begin position="58"/>
        <end position="79"/>
    </location>
</feature>
<dbReference type="Proteomes" id="UP000199517">
    <property type="component" value="Unassembled WGS sequence"/>
</dbReference>
<keyword evidence="3 5" id="KW-1133">Transmembrane helix</keyword>
<dbReference type="GO" id="GO:0012505">
    <property type="term" value="C:endomembrane system"/>
    <property type="evidence" value="ECO:0007669"/>
    <property type="project" value="UniProtKB-SubCell"/>
</dbReference>
<dbReference type="InterPro" id="IPR010652">
    <property type="entry name" value="DUF1232"/>
</dbReference>
<proteinExistence type="predicted"/>
<sequence>MSAIATLRQWARRLKTETLTVYFAARDAETPWAVRLLALGVAAYALSPIDLIPDFIPVLGYLDDVILVPLGLALVMRLLPPAVRARARQRAQEAAQRPRSVAMAVLFVAVWLAAATGLGLWAWRRWGGAA</sequence>
<comment type="subcellular location">
    <subcellularLocation>
        <location evidence="1">Endomembrane system</location>
        <topology evidence="1">Multi-pass membrane protein</topology>
    </subcellularLocation>
</comment>
<evidence type="ECO:0000256" key="5">
    <source>
        <dbReference type="SAM" id="Phobius"/>
    </source>
</evidence>
<gene>
    <name evidence="7" type="ORF">SAMN04489710_112127</name>
</gene>
<keyword evidence="4 5" id="KW-0472">Membrane</keyword>
<keyword evidence="8" id="KW-1185">Reference proteome</keyword>
<dbReference type="OrthoDB" id="9804184at2"/>
<organism evidence="7 8">
    <name type="scientific">Paracidovorax konjaci</name>
    <dbReference type="NCBI Taxonomy" id="32040"/>
    <lineage>
        <taxon>Bacteria</taxon>
        <taxon>Pseudomonadati</taxon>
        <taxon>Pseudomonadota</taxon>
        <taxon>Betaproteobacteria</taxon>
        <taxon>Burkholderiales</taxon>
        <taxon>Comamonadaceae</taxon>
        <taxon>Paracidovorax</taxon>
    </lineage>
</organism>
<dbReference type="AlphaFoldDB" id="A0A1I1XC41"/>
<dbReference type="STRING" id="32040.SAMN04489710_112127"/>
<feature type="transmembrane region" description="Helical" evidence="5">
    <location>
        <begin position="100"/>
        <end position="123"/>
    </location>
</feature>
<dbReference type="RefSeq" id="WP_092955002.1">
    <property type="nucleotide sequence ID" value="NZ_FOMQ01000012.1"/>
</dbReference>
<name>A0A1I1XC41_9BURK</name>
<accession>A0A1I1XC41</accession>
<keyword evidence="2 5" id="KW-0812">Transmembrane</keyword>